<feature type="domain" description="tRNA/rRNA methyltransferase SpoU type" evidence="3">
    <location>
        <begin position="27"/>
        <end position="168"/>
    </location>
</feature>
<dbReference type="GO" id="GO:0032259">
    <property type="term" value="P:methylation"/>
    <property type="evidence" value="ECO:0007669"/>
    <property type="project" value="UniProtKB-KW"/>
</dbReference>
<evidence type="ECO:0000256" key="1">
    <source>
        <dbReference type="ARBA" id="ARBA00022603"/>
    </source>
</evidence>
<dbReference type="Gene3D" id="3.40.1280.10">
    <property type="match status" value="1"/>
</dbReference>
<evidence type="ECO:0000259" key="3">
    <source>
        <dbReference type="Pfam" id="PF00588"/>
    </source>
</evidence>
<dbReference type="Pfam" id="PF00588">
    <property type="entry name" value="SpoU_methylase"/>
    <property type="match status" value="1"/>
</dbReference>
<organism evidence="4">
    <name type="scientific">Caldithrix abyssi</name>
    <dbReference type="NCBI Taxonomy" id="187145"/>
    <lineage>
        <taxon>Bacteria</taxon>
        <taxon>Pseudomonadati</taxon>
        <taxon>Calditrichota</taxon>
        <taxon>Calditrichia</taxon>
        <taxon>Calditrichales</taxon>
        <taxon>Calditrichaceae</taxon>
        <taxon>Caldithrix</taxon>
    </lineage>
</organism>
<keyword evidence="2" id="KW-0808">Transferase</keyword>
<accession>A0A7V4WW48</accession>
<dbReference type="GO" id="GO:0008173">
    <property type="term" value="F:RNA methyltransferase activity"/>
    <property type="evidence" value="ECO:0007669"/>
    <property type="project" value="InterPro"/>
</dbReference>
<name>A0A7V4WW48_CALAY</name>
<dbReference type="EMBL" id="DRQG01000097">
    <property type="protein sequence ID" value="HGY56101.1"/>
    <property type="molecule type" value="Genomic_DNA"/>
</dbReference>
<dbReference type="Proteomes" id="UP000885779">
    <property type="component" value="Unassembled WGS sequence"/>
</dbReference>
<sequence length="178" mass="20046">MRKLTYEEIFSKRPTLKELQKLERLPIYVLAENIRSMHNVGSIFRSGDGARITKLFLTGFTPVPPRREIDKTALGATESVPWEYSKNPLPVLKALKEQGVKIAAVEHTNTSVNYAQVEYSFPVCLLVGNEVEGLSQEVVKEADFAVELPMLGIKQSLNVSVAFGIVLYHVLQQYLRIK</sequence>
<dbReference type="PANTHER" id="PTHR46429:SF1">
    <property type="entry name" value="23S RRNA (GUANOSINE-2'-O-)-METHYLTRANSFERASE RLMB"/>
    <property type="match status" value="1"/>
</dbReference>
<dbReference type="GO" id="GO:0006396">
    <property type="term" value="P:RNA processing"/>
    <property type="evidence" value="ECO:0007669"/>
    <property type="project" value="InterPro"/>
</dbReference>
<dbReference type="PANTHER" id="PTHR46429">
    <property type="entry name" value="23S RRNA (GUANOSINE-2'-O-)-METHYLTRANSFERASE RLMB"/>
    <property type="match status" value="1"/>
</dbReference>
<evidence type="ECO:0000256" key="2">
    <source>
        <dbReference type="ARBA" id="ARBA00022679"/>
    </source>
</evidence>
<comment type="caution">
    <text evidence="4">The sequence shown here is derived from an EMBL/GenBank/DDBJ whole genome shotgun (WGS) entry which is preliminary data.</text>
</comment>
<dbReference type="CDD" id="cd18097">
    <property type="entry name" value="SpoU-like"/>
    <property type="match status" value="1"/>
</dbReference>
<dbReference type="InterPro" id="IPR004441">
    <property type="entry name" value="rRNA_MeTrfase_TrmH"/>
</dbReference>
<evidence type="ECO:0000313" key="4">
    <source>
        <dbReference type="EMBL" id="HGY56101.1"/>
    </source>
</evidence>
<dbReference type="InterPro" id="IPR029026">
    <property type="entry name" value="tRNA_m1G_MTases_N"/>
</dbReference>
<dbReference type="AlphaFoldDB" id="A0A7V4WW48"/>
<dbReference type="InterPro" id="IPR001537">
    <property type="entry name" value="SpoU_MeTrfase"/>
</dbReference>
<protein>
    <submittedName>
        <fullName evidence="4">TrmH family RNA methyltransferase</fullName>
    </submittedName>
</protein>
<dbReference type="GO" id="GO:0005829">
    <property type="term" value="C:cytosol"/>
    <property type="evidence" value="ECO:0007669"/>
    <property type="project" value="TreeGrafter"/>
</dbReference>
<proteinExistence type="predicted"/>
<dbReference type="SUPFAM" id="SSF75217">
    <property type="entry name" value="alpha/beta knot"/>
    <property type="match status" value="1"/>
</dbReference>
<reference evidence="4" key="1">
    <citation type="journal article" date="2020" name="mSystems">
        <title>Genome- and Community-Level Interaction Insights into Carbon Utilization and Element Cycling Functions of Hydrothermarchaeota in Hydrothermal Sediment.</title>
        <authorList>
            <person name="Zhou Z."/>
            <person name="Liu Y."/>
            <person name="Xu W."/>
            <person name="Pan J."/>
            <person name="Luo Z.H."/>
            <person name="Li M."/>
        </authorList>
    </citation>
    <scope>NUCLEOTIDE SEQUENCE [LARGE SCALE GENOMIC DNA]</scope>
    <source>
        <strain evidence="4">HyVt-577</strain>
    </source>
</reference>
<dbReference type="InterPro" id="IPR029028">
    <property type="entry name" value="Alpha/beta_knot_MTases"/>
</dbReference>
<keyword evidence="1 4" id="KW-0489">Methyltransferase</keyword>
<dbReference type="GO" id="GO:0003723">
    <property type="term" value="F:RNA binding"/>
    <property type="evidence" value="ECO:0007669"/>
    <property type="project" value="InterPro"/>
</dbReference>
<gene>
    <name evidence="4" type="ORF">ENK44_10380</name>
</gene>